<gene>
    <name evidence="1" type="ORF">I3842_06G053400</name>
</gene>
<comment type="caution">
    <text evidence="1">The sequence shown here is derived from an EMBL/GenBank/DDBJ whole genome shotgun (WGS) entry which is preliminary data.</text>
</comment>
<dbReference type="EMBL" id="CM031830">
    <property type="protein sequence ID" value="KAG6707861.1"/>
    <property type="molecule type" value="Genomic_DNA"/>
</dbReference>
<evidence type="ECO:0000313" key="2">
    <source>
        <dbReference type="Proteomes" id="UP000811246"/>
    </source>
</evidence>
<sequence length="164" mass="18592">MAFNAVTLVQSAGLASKEQFHDSQETLNGVGGSSGPCSERVFADLVENRPQSLPEMDLPIREPRFTEGEMFFFFSKAEIRQSAEPFRFSVVLKFLRRRPYLDHVRAFIKNRGGLCVMPVVGQLNSPRAVLIRLSNEEDFVSVMARGNAMFRGFLNWVKIMNMQV</sequence>
<accession>A0A922ETK1</accession>
<evidence type="ECO:0000313" key="1">
    <source>
        <dbReference type="EMBL" id="KAG6707861.1"/>
    </source>
</evidence>
<reference evidence="1" key="1">
    <citation type="submission" date="2021-01" db="EMBL/GenBank/DDBJ databases">
        <authorList>
            <person name="Lovell J.T."/>
            <person name="Bentley N."/>
            <person name="Bhattarai G."/>
            <person name="Jenkins J.W."/>
            <person name="Sreedasyam A."/>
            <person name="Alarcon Y."/>
            <person name="Bock C."/>
            <person name="Boston L."/>
            <person name="Carlson J."/>
            <person name="Cervantes K."/>
            <person name="Clermont K."/>
            <person name="Krom N."/>
            <person name="Kubenka K."/>
            <person name="Mamidi S."/>
            <person name="Mattison C."/>
            <person name="Monteros M."/>
            <person name="Pisani C."/>
            <person name="Plott C."/>
            <person name="Rajasekar S."/>
            <person name="Rhein H.S."/>
            <person name="Rohla C."/>
            <person name="Song M."/>
            <person name="Hilaire R.S."/>
            <person name="Shu S."/>
            <person name="Wells L."/>
            <person name="Wang X."/>
            <person name="Webber J."/>
            <person name="Heerema R.J."/>
            <person name="Klein P."/>
            <person name="Conner P."/>
            <person name="Grauke L."/>
            <person name="Grimwood J."/>
            <person name="Schmutz J."/>
            <person name="Randall J.J."/>
        </authorList>
    </citation>
    <scope>NUCLEOTIDE SEQUENCE</scope>
    <source>
        <tissue evidence="1">Leaf</tissue>
    </source>
</reference>
<proteinExistence type="predicted"/>
<dbReference type="AlphaFoldDB" id="A0A922ETK1"/>
<protein>
    <submittedName>
        <fullName evidence="1">Uncharacterized protein</fullName>
    </submittedName>
</protein>
<name>A0A922ETK1_CARIL</name>
<dbReference type="Proteomes" id="UP000811246">
    <property type="component" value="Chromosome 6"/>
</dbReference>
<organism evidence="1 2">
    <name type="scientific">Carya illinoinensis</name>
    <name type="common">Pecan</name>
    <dbReference type="NCBI Taxonomy" id="32201"/>
    <lineage>
        <taxon>Eukaryota</taxon>
        <taxon>Viridiplantae</taxon>
        <taxon>Streptophyta</taxon>
        <taxon>Embryophyta</taxon>
        <taxon>Tracheophyta</taxon>
        <taxon>Spermatophyta</taxon>
        <taxon>Magnoliopsida</taxon>
        <taxon>eudicotyledons</taxon>
        <taxon>Gunneridae</taxon>
        <taxon>Pentapetalae</taxon>
        <taxon>rosids</taxon>
        <taxon>fabids</taxon>
        <taxon>Fagales</taxon>
        <taxon>Juglandaceae</taxon>
        <taxon>Carya</taxon>
    </lineage>
</organism>